<protein>
    <submittedName>
        <fullName evidence="5">MarR family transcriptional regulator</fullName>
    </submittedName>
</protein>
<dbReference type="InterPro" id="IPR000835">
    <property type="entry name" value="HTH_MarR-typ"/>
</dbReference>
<dbReference type="PROSITE" id="PS50995">
    <property type="entry name" value="HTH_MARR_2"/>
    <property type="match status" value="1"/>
</dbReference>
<dbReference type="InterPro" id="IPR023187">
    <property type="entry name" value="Tscrpt_reg_MarR-type_CS"/>
</dbReference>
<proteinExistence type="predicted"/>
<keyword evidence="1" id="KW-0805">Transcription regulation</keyword>
<evidence type="ECO:0000313" key="6">
    <source>
        <dbReference type="Proteomes" id="UP001434737"/>
    </source>
</evidence>
<dbReference type="Gene3D" id="1.10.10.10">
    <property type="entry name" value="Winged helix-like DNA-binding domain superfamily/Winged helix DNA-binding domain"/>
    <property type="match status" value="1"/>
</dbReference>
<keyword evidence="6" id="KW-1185">Reference proteome</keyword>
<evidence type="ECO:0000256" key="2">
    <source>
        <dbReference type="ARBA" id="ARBA00023125"/>
    </source>
</evidence>
<keyword evidence="2" id="KW-0238">DNA-binding</keyword>
<sequence length="154" mass="17486">MQRERKKFIGHYIGGASRALQALFTNELKAQNLSFEQGIILLVISETPQIHISHIAKELKKNKATISREINSLIAKGLISAEVPKDDKRLKLFSLTPSGKDALNLIEDGINKIENLFSAQFSQQELDICLDVLSRMRLFIMEYMNLNLENTLDE</sequence>
<name>A0ABZ3F2R1_9HELI</name>
<evidence type="ECO:0000259" key="4">
    <source>
        <dbReference type="PROSITE" id="PS50995"/>
    </source>
</evidence>
<gene>
    <name evidence="5" type="ORF">V3I05_07055</name>
</gene>
<dbReference type="EMBL" id="CP145316">
    <property type="protein sequence ID" value="XAM17441.1"/>
    <property type="molecule type" value="Genomic_DNA"/>
</dbReference>
<dbReference type="Pfam" id="PF12802">
    <property type="entry name" value="MarR_2"/>
    <property type="match status" value="1"/>
</dbReference>
<reference evidence="5 6" key="1">
    <citation type="submission" date="2024-02" db="EMBL/GenBank/DDBJ databases">
        <title>Genome and pathogenicity analysis of Helicobacter mastomyrinus isolated from mice.</title>
        <authorList>
            <person name="Zhu L."/>
        </authorList>
    </citation>
    <scope>NUCLEOTIDE SEQUENCE [LARGE SCALE GENOMIC DNA]</scope>
    <source>
        <strain evidence="5 6">Hm-17</strain>
    </source>
</reference>
<evidence type="ECO:0000256" key="1">
    <source>
        <dbReference type="ARBA" id="ARBA00023015"/>
    </source>
</evidence>
<evidence type="ECO:0000313" key="5">
    <source>
        <dbReference type="EMBL" id="XAM17441.1"/>
    </source>
</evidence>
<feature type="domain" description="HTH marR-type" evidence="4">
    <location>
        <begin position="6"/>
        <end position="138"/>
    </location>
</feature>
<dbReference type="PANTHER" id="PTHR42756">
    <property type="entry name" value="TRANSCRIPTIONAL REGULATOR, MARR"/>
    <property type="match status" value="1"/>
</dbReference>
<accession>A0ABZ3F2R1</accession>
<dbReference type="RefSeq" id="WP_295701787.1">
    <property type="nucleotide sequence ID" value="NZ_CP145316.1"/>
</dbReference>
<dbReference type="PANTHER" id="PTHR42756:SF1">
    <property type="entry name" value="TRANSCRIPTIONAL REPRESSOR OF EMRAB OPERON"/>
    <property type="match status" value="1"/>
</dbReference>
<dbReference type="InterPro" id="IPR036390">
    <property type="entry name" value="WH_DNA-bd_sf"/>
</dbReference>
<dbReference type="Proteomes" id="UP001434737">
    <property type="component" value="Chromosome"/>
</dbReference>
<keyword evidence="3" id="KW-0804">Transcription</keyword>
<dbReference type="SMART" id="SM00347">
    <property type="entry name" value="HTH_MARR"/>
    <property type="match status" value="1"/>
</dbReference>
<organism evidence="5 6">
    <name type="scientific">Helicobacter mastomyrinus</name>
    <dbReference type="NCBI Taxonomy" id="287948"/>
    <lineage>
        <taxon>Bacteria</taxon>
        <taxon>Pseudomonadati</taxon>
        <taxon>Campylobacterota</taxon>
        <taxon>Epsilonproteobacteria</taxon>
        <taxon>Campylobacterales</taxon>
        <taxon>Helicobacteraceae</taxon>
        <taxon>Helicobacter</taxon>
    </lineage>
</organism>
<dbReference type="SUPFAM" id="SSF46785">
    <property type="entry name" value="Winged helix' DNA-binding domain"/>
    <property type="match status" value="1"/>
</dbReference>
<dbReference type="PROSITE" id="PS01117">
    <property type="entry name" value="HTH_MARR_1"/>
    <property type="match status" value="1"/>
</dbReference>
<dbReference type="InterPro" id="IPR036388">
    <property type="entry name" value="WH-like_DNA-bd_sf"/>
</dbReference>
<evidence type="ECO:0000256" key="3">
    <source>
        <dbReference type="ARBA" id="ARBA00023163"/>
    </source>
</evidence>